<proteinExistence type="predicted"/>
<dbReference type="EMBL" id="DAAYQX010000003">
    <property type="protein sequence ID" value="HAG5375356.1"/>
    <property type="molecule type" value="Genomic_DNA"/>
</dbReference>
<gene>
    <name evidence="1" type="ORF">G8P63_001550</name>
</gene>
<reference evidence="1" key="1">
    <citation type="journal article" date="2018" name="Genome Biol.">
        <title>SKESA: strategic k-mer extension for scrupulous assemblies.</title>
        <authorList>
            <person name="Souvorov A."/>
            <person name="Agarwala R."/>
            <person name="Lipman D.J."/>
        </authorList>
    </citation>
    <scope>NUCLEOTIDE SEQUENCE</scope>
    <source>
        <strain evidence="1">MA.CK_05/00002290</strain>
    </source>
</reference>
<sequence length="112" mass="12756">MWKNQWVSHSTDLYRASYYQPANMQAAHHVSDFLFFPGNKVPELYFNLSKFFSRGLLSPVHAAYLPALRVIPAIFCSFADFCSFAGEVLFTPYDFLCHPPSIAGTAPEIKRM</sequence>
<dbReference type="AlphaFoldDB" id="A0A765BZ90"/>
<reference evidence="1" key="2">
    <citation type="submission" date="2020-02" db="EMBL/GenBank/DDBJ databases">
        <authorList>
            <consortium name="NCBI Pathogen Detection Project"/>
        </authorList>
    </citation>
    <scope>NUCLEOTIDE SEQUENCE</scope>
    <source>
        <strain evidence="1">MA.CK_05/00002290</strain>
    </source>
</reference>
<accession>A0A765BZ90</accession>
<comment type="caution">
    <text evidence="1">The sequence shown here is derived from an EMBL/GenBank/DDBJ whole genome shotgun (WGS) entry which is preliminary data.</text>
</comment>
<protein>
    <submittedName>
        <fullName evidence="1">Uncharacterized protein</fullName>
    </submittedName>
</protein>
<name>A0A765BZ90_SALER</name>
<evidence type="ECO:0000313" key="1">
    <source>
        <dbReference type="EMBL" id="HAG5375356.1"/>
    </source>
</evidence>
<organism evidence="1">
    <name type="scientific">Salmonella enterica</name>
    <name type="common">Salmonella choleraesuis</name>
    <dbReference type="NCBI Taxonomy" id="28901"/>
    <lineage>
        <taxon>Bacteria</taxon>
        <taxon>Pseudomonadati</taxon>
        <taxon>Pseudomonadota</taxon>
        <taxon>Gammaproteobacteria</taxon>
        <taxon>Enterobacterales</taxon>
        <taxon>Enterobacteriaceae</taxon>
        <taxon>Salmonella</taxon>
    </lineage>
</organism>